<dbReference type="InterPro" id="IPR005467">
    <property type="entry name" value="His_kinase_dom"/>
</dbReference>
<feature type="transmembrane region" description="Helical" evidence="13">
    <location>
        <begin position="201"/>
        <end position="223"/>
    </location>
</feature>
<dbReference type="InterPro" id="IPR035965">
    <property type="entry name" value="PAS-like_dom_sf"/>
</dbReference>
<dbReference type="Gene3D" id="1.10.287.130">
    <property type="match status" value="1"/>
</dbReference>
<dbReference type="SMART" id="SM00388">
    <property type="entry name" value="HisKA"/>
    <property type="match status" value="1"/>
</dbReference>
<gene>
    <name evidence="17" type="ORF">MNBD_ALPHA09-1034</name>
</gene>
<protein>
    <recommendedName>
        <fullName evidence="3">histidine kinase</fullName>
        <ecNumber evidence="3">2.7.13.3</ecNumber>
    </recommendedName>
</protein>
<evidence type="ECO:0000259" key="15">
    <source>
        <dbReference type="PROSITE" id="PS50112"/>
    </source>
</evidence>
<dbReference type="NCBIfam" id="TIGR00229">
    <property type="entry name" value="sensory_box"/>
    <property type="match status" value="1"/>
</dbReference>
<feature type="domain" description="Histidine kinase" evidence="14">
    <location>
        <begin position="537"/>
        <end position="756"/>
    </location>
</feature>
<dbReference type="InterPro" id="IPR000700">
    <property type="entry name" value="PAS-assoc_C"/>
</dbReference>
<keyword evidence="10" id="KW-0902">Two-component regulatory system</keyword>
<dbReference type="PROSITE" id="PS50109">
    <property type="entry name" value="HIS_KIN"/>
    <property type="match status" value="1"/>
</dbReference>
<dbReference type="PANTHER" id="PTHR43047">
    <property type="entry name" value="TWO-COMPONENT HISTIDINE PROTEIN KINASE"/>
    <property type="match status" value="1"/>
</dbReference>
<dbReference type="EC" id="2.7.13.3" evidence="3"/>
<evidence type="ECO:0000256" key="9">
    <source>
        <dbReference type="ARBA" id="ARBA00022840"/>
    </source>
</evidence>
<dbReference type="GO" id="GO:0005886">
    <property type="term" value="C:plasma membrane"/>
    <property type="evidence" value="ECO:0007669"/>
    <property type="project" value="UniProtKB-SubCell"/>
</dbReference>
<dbReference type="InterPro" id="IPR001610">
    <property type="entry name" value="PAC"/>
</dbReference>
<evidence type="ECO:0000256" key="11">
    <source>
        <dbReference type="ARBA" id="ARBA00023136"/>
    </source>
</evidence>
<dbReference type="SMART" id="SM00091">
    <property type="entry name" value="PAS"/>
    <property type="match status" value="2"/>
</dbReference>
<dbReference type="SUPFAM" id="SSF55785">
    <property type="entry name" value="PYP-like sensor domain (PAS domain)"/>
    <property type="match status" value="2"/>
</dbReference>
<dbReference type="Pfam" id="PF02518">
    <property type="entry name" value="HATPase_c"/>
    <property type="match status" value="1"/>
</dbReference>
<keyword evidence="9" id="KW-0067">ATP-binding</keyword>
<evidence type="ECO:0000256" key="4">
    <source>
        <dbReference type="ARBA" id="ARBA00022475"/>
    </source>
</evidence>
<evidence type="ECO:0000256" key="6">
    <source>
        <dbReference type="ARBA" id="ARBA00022679"/>
    </source>
</evidence>
<dbReference type="Gene3D" id="3.30.565.10">
    <property type="entry name" value="Histidine kinase-like ATPase, C-terminal domain"/>
    <property type="match status" value="1"/>
</dbReference>
<comment type="catalytic activity">
    <reaction evidence="1">
        <text>ATP + protein L-histidine = ADP + protein N-phospho-L-histidine.</text>
        <dbReference type="EC" id="2.7.13.3"/>
    </reaction>
</comment>
<feature type="transmembrane region" description="Helical" evidence="13">
    <location>
        <begin position="37"/>
        <end position="55"/>
    </location>
</feature>
<evidence type="ECO:0000313" key="17">
    <source>
        <dbReference type="EMBL" id="VAW11023.1"/>
    </source>
</evidence>
<dbReference type="Pfam" id="PF00512">
    <property type="entry name" value="HisKA"/>
    <property type="match status" value="1"/>
</dbReference>
<evidence type="ECO:0000256" key="10">
    <source>
        <dbReference type="ARBA" id="ARBA00023012"/>
    </source>
</evidence>
<keyword evidence="7" id="KW-0547">Nucleotide-binding</keyword>
<evidence type="ECO:0000256" key="3">
    <source>
        <dbReference type="ARBA" id="ARBA00012438"/>
    </source>
</evidence>
<dbReference type="Gene3D" id="2.10.70.100">
    <property type="match status" value="1"/>
</dbReference>
<sequence>MAYVQQVGAQHLRRAAESLQQLSIGKFAVSPEILKRVIPVLVLVFVIVIIAGISLHRYAAHGSTLVASSAKLSLMADVTALKMAERLTAEDAVTAGQRDLSFSLPPGATSDGRIFLVTDAGGYVRAAAPASVDYLDRALLTVLGPDQPLTTLGGSAGVLRLTLTDGSDVLATVRNLGTHSGQVAVLQPVSGALTPWRRDTFVLSTMLTLATMVIVLLGLTFNWQTARAEGAETMLLRTTTRLEKALNRGRCGLWDWDLSRGQVFWSNSMYELLGMQRKSAMLSFGELAELIHPDDADLYEFANAVAEGKHQVIDTEFRLRHADGHWIWLRARAEVTRTEDEAGPHLVGISVDITDQKQMAAQNHEKDLRLLDAIENISEAFVLWDCNNRLVMCNSKYRQFYRLPGSVAQPGAHYEDVVAAATEPVVHTRQDVKDGDEEGSSTFEAQLEDGSWLNISERRTKDGGFVSVGTDITPLKAHESRLMDSERELMKTIADVDASRRILEHQAQQLVEMAEKYQTEKIRAEAANRSKTEFLANMSHELRTPLNAIIGFSEIMQAGLFGKLGSEKYSEYARDILVSGKYLLDVINDILDMSKIEAGRLDLDPQEVDLASLVSDALRVISSKVEDDNLKIHNSIDDPLVCMGDKRALKQVLLNILSNAIKFSKTGGEITVSASQDNGETKMCITDNGIGIAAADLEKIGRPFEQVETQITKSHQGSGLGLAISRSLIELHGGVLDIESTVGSGTKVVFTLPATASAA</sequence>
<feature type="coiled-coil region" evidence="12">
    <location>
        <begin position="475"/>
        <end position="527"/>
    </location>
</feature>
<dbReference type="AlphaFoldDB" id="A0A3B0T4M8"/>
<proteinExistence type="predicted"/>
<accession>A0A3B0T4M8</accession>
<evidence type="ECO:0000259" key="14">
    <source>
        <dbReference type="PROSITE" id="PS50109"/>
    </source>
</evidence>
<evidence type="ECO:0000256" key="13">
    <source>
        <dbReference type="SAM" id="Phobius"/>
    </source>
</evidence>
<dbReference type="SUPFAM" id="SSF55874">
    <property type="entry name" value="ATPase domain of HSP90 chaperone/DNA topoisomerase II/histidine kinase"/>
    <property type="match status" value="1"/>
</dbReference>
<keyword evidence="4" id="KW-1003">Cell membrane</keyword>
<dbReference type="InterPro" id="IPR036097">
    <property type="entry name" value="HisK_dim/P_sf"/>
</dbReference>
<keyword evidence="13" id="KW-1133">Transmembrane helix</keyword>
<dbReference type="PANTHER" id="PTHR43047:SF72">
    <property type="entry name" value="OSMOSENSING HISTIDINE PROTEIN KINASE SLN1"/>
    <property type="match status" value="1"/>
</dbReference>
<keyword evidence="8 17" id="KW-0418">Kinase</keyword>
<dbReference type="FunFam" id="3.30.565.10:FF:000023">
    <property type="entry name" value="PAS domain-containing sensor histidine kinase"/>
    <property type="match status" value="1"/>
</dbReference>
<dbReference type="InterPro" id="IPR003661">
    <property type="entry name" value="HisK_dim/P_dom"/>
</dbReference>
<dbReference type="CDD" id="cd00130">
    <property type="entry name" value="PAS"/>
    <property type="match status" value="1"/>
</dbReference>
<dbReference type="GO" id="GO:0005524">
    <property type="term" value="F:ATP binding"/>
    <property type="evidence" value="ECO:0007669"/>
    <property type="project" value="UniProtKB-KW"/>
</dbReference>
<evidence type="ECO:0000256" key="5">
    <source>
        <dbReference type="ARBA" id="ARBA00022553"/>
    </source>
</evidence>
<dbReference type="EMBL" id="UOEM01000026">
    <property type="protein sequence ID" value="VAW11023.1"/>
    <property type="molecule type" value="Genomic_DNA"/>
</dbReference>
<comment type="subcellular location">
    <subcellularLocation>
        <location evidence="2">Cell membrane</location>
    </subcellularLocation>
</comment>
<dbReference type="GO" id="GO:0000155">
    <property type="term" value="F:phosphorelay sensor kinase activity"/>
    <property type="evidence" value="ECO:0007669"/>
    <property type="project" value="InterPro"/>
</dbReference>
<feature type="domain" description="PAS" evidence="15">
    <location>
        <begin position="238"/>
        <end position="295"/>
    </location>
</feature>
<dbReference type="InterPro" id="IPR013655">
    <property type="entry name" value="PAS_fold_3"/>
</dbReference>
<dbReference type="InterPro" id="IPR004358">
    <property type="entry name" value="Sig_transdc_His_kin-like_C"/>
</dbReference>
<keyword evidence="13" id="KW-0812">Transmembrane</keyword>
<dbReference type="InterPro" id="IPR036890">
    <property type="entry name" value="HATPase_C_sf"/>
</dbReference>
<dbReference type="GO" id="GO:0009927">
    <property type="term" value="F:histidine phosphotransfer kinase activity"/>
    <property type="evidence" value="ECO:0007669"/>
    <property type="project" value="TreeGrafter"/>
</dbReference>
<keyword evidence="6" id="KW-0808">Transferase</keyword>
<keyword evidence="5" id="KW-0597">Phosphoprotein</keyword>
<evidence type="ECO:0000256" key="7">
    <source>
        <dbReference type="ARBA" id="ARBA00022741"/>
    </source>
</evidence>
<name>A0A3B0T4M8_9ZZZZ</name>
<dbReference type="Pfam" id="PF08447">
    <property type="entry name" value="PAS_3"/>
    <property type="match status" value="1"/>
</dbReference>
<evidence type="ECO:0000259" key="16">
    <source>
        <dbReference type="PROSITE" id="PS50113"/>
    </source>
</evidence>
<evidence type="ECO:0000256" key="12">
    <source>
        <dbReference type="SAM" id="Coils"/>
    </source>
</evidence>
<evidence type="ECO:0000256" key="8">
    <source>
        <dbReference type="ARBA" id="ARBA00022777"/>
    </source>
</evidence>
<feature type="domain" description="PAC" evidence="16">
    <location>
        <begin position="313"/>
        <end position="365"/>
    </location>
</feature>
<dbReference type="PROSITE" id="PS50113">
    <property type="entry name" value="PAC"/>
    <property type="match status" value="1"/>
</dbReference>
<dbReference type="PROSITE" id="PS50112">
    <property type="entry name" value="PAS"/>
    <property type="match status" value="1"/>
</dbReference>
<dbReference type="SMART" id="SM00086">
    <property type="entry name" value="PAC"/>
    <property type="match status" value="1"/>
</dbReference>
<reference evidence="17" key="1">
    <citation type="submission" date="2018-06" db="EMBL/GenBank/DDBJ databases">
        <authorList>
            <person name="Zhirakovskaya E."/>
        </authorList>
    </citation>
    <scope>NUCLEOTIDE SEQUENCE</scope>
</reference>
<dbReference type="SMART" id="SM00387">
    <property type="entry name" value="HATPase_c"/>
    <property type="match status" value="1"/>
</dbReference>
<dbReference type="CDD" id="cd00082">
    <property type="entry name" value="HisKA"/>
    <property type="match status" value="1"/>
</dbReference>
<keyword evidence="12" id="KW-0175">Coiled coil</keyword>
<dbReference type="SUPFAM" id="SSF47384">
    <property type="entry name" value="Homodimeric domain of signal transducing histidine kinase"/>
    <property type="match status" value="1"/>
</dbReference>
<dbReference type="CDD" id="cd16922">
    <property type="entry name" value="HATPase_EvgS-ArcB-TorS-like"/>
    <property type="match status" value="1"/>
</dbReference>
<dbReference type="InterPro" id="IPR000014">
    <property type="entry name" value="PAS"/>
</dbReference>
<dbReference type="PRINTS" id="PR00344">
    <property type="entry name" value="BCTRLSENSOR"/>
</dbReference>
<dbReference type="Pfam" id="PF12860">
    <property type="entry name" value="PAS_7"/>
    <property type="match status" value="1"/>
</dbReference>
<evidence type="ECO:0000256" key="2">
    <source>
        <dbReference type="ARBA" id="ARBA00004236"/>
    </source>
</evidence>
<dbReference type="Gene3D" id="3.30.450.20">
    <property type="entry name" value="PAS domain"/>
    <property type="match status" value="2"/>
</dbReference>
<organism evidence="17">
    <name type="scientific">hydrothermal vent metagenome</name>
    <dbReference type="NCBI Taxonomy" id="652676"/>
    <lineage>
        <taxon>unclassified sequences</taxon>
        <taxon>metagenomes</taxon>
        <taxon>ecological metagenomes</taxon>
    </lineage>
</organism>
<dbReference type="InterPro" id="IPR003594">
    <property type="entry name" value="HATPase_dom"/>
</dbReference>
<evidence type="ECO:0000256" key="1">
    <source>
        <dbReference type="ARBA" id="ARBA00000085"/>
    </source>
</evidence>
<keyword evidence="11 13" id="KW-0472">Membrane</keyword>